<accession>J2Z8K4</accession>
<protein>
    <submittedName>
        <fullName evidence="1">Uncharacterized protein</fullName>
    </submittedName>
</protein>
<dbReference type="Proteomes" id="UP000007813">
    <property type="component" value="Unassembled WGS sequence"/>
</dbReference>
<dbReference type="EMBL" id="ALJD01000017">
    <property type="protein sequence ID" value="EJN56945.1"/>
    <property type="molecule type" value="Genomic_DNA"/>
</dbReference>
<evidence type="ECO:0000313" key="1">
    <source>
        <dbReference type="EMBL" id="EJN56945.1"/>
    </source>
</evidence>
<sequence length="262" mass="30070">MFFEINGELVDFDRSKYYLDNIEEKNPETVYFHFHEDEDAHGPNEWSNEKKIITLARGLNLLPEISYEKSNGNHVIGYEGATYHGGNEGTSISMYEGTGQIDPTAHQVAHNENYYVKITTQDSKRDVDSSHDAELGTLLFDINNIRLDFSQPKFLEDNTGAASFHFHEDQHPFLWYREGEVTLQAALNSLPGITYRQTSGGSHIIEYDGKESYSMTYDETNEEDELVIRQRTTDIDPTTYSPESGDIIWVYVHSQRAPENEH</sequence>
<proteinExistence type="predicted"/>
<reference evidence="1 2" key="1">
    <citation type="journal article" date="2012" name="J. Bacteriol.">
        <title>Draft Genome Sequence of the Extremely Halophilic Archaeon Halogranum salarium B-1T.</title>
        <authorList>
            <person name="Kim K.K."/>
            <person name="Lee K.C."/>
            <person name="Lee J.S."/>
        </authorList>
    </citation>
    <scope>NUCLEOTIDE SEQUENCE [LARGE SCALE GENOMIC DNA]</scope>
    <source>
        <strain evidence="1 2">B-1</strain>
    </source>
</reference>
<organism evidence="1 2">
    <name type="scientific">Halogranum salarium B-1</name>
    <dbReference type="NCBI Taxonomy" id="1210908"/>
    <lineage>
        <taxon>Archaea</taxon>
        <taxon>Methanobacteriati</taxon>
        <taxon>Methanobacteriota</taxon>
        <taxon>Stenosarchaea group</taxon>
        <taxon>Halobacteria</taxon>
        <taxon>Halobacteriales</taxon>
        <taxon>Haloferacaceae</taxon>
    </lineage>
</organism>
<gene>
    <name evidence="1" type="ORF">HSB1_47620</name>
</gene>
<dbReference type="AlphaFoldDB" id="J2Z8K4"/>
<evidence type="ECO:0000313" key="2">
    <source>
        <dbReference type="Proteomes" id="UP000007813"/>
    </source>
</evidence>
<name>J2Z8K4_9EURY</name>
<comment type="caution">
    <text evidence="1">The sequence shown here is derived from an EMBL/GenBank/DDBJ whole genome shotgun (WGS) entry which is preliminary data.</text>
</comment>
<dbReference type="eggNOG" id="arCOG09101">
    <property type="taxonomic scope" value="Archaea"/>
</dbReference>